<evidence type="ECO:0000256" key="1">
    <source>
        <dbReference type="ARBA" id="ARBA00022908"/>
    </source>
</evidence>
<evidence type="ECO:0000313" key="5">
    <source>
        <dbReference type="Proteomes" id="UP001467690"/>
    </source>
</evidence>
<evidence type="ECO:0000256" key="2">
    <source>
        <dbReference type="ARBA" id="ARBA00023172"/>
    </source>
</evidence>
<dbReference type="InterPro" id="IPR002104">
    <property type="entry name" value="Integrase_catalytic"/>
</dbReference>
<protein>
    <submittedName>
        <fullName evidence="4">Tyrosine-type recombinase/integrase</fullName>
    </submittedName>
</protein>
<dbReference type="InterPro" id="IPR050090">
    <property type="entry name" value="Tyrosine_recombinase_XerCD"/>
</dbReference>
<dbReference type="SUPFAM" id="SSF56349">
    <property type="entry name" value="DNA breaking-rejoining enzymes"/>
    <property type="match status" value="1"/>
</dbReference>
<gene>
    <name evidence="4" type="ORF">ABS311_18635</name>
</gene>
<evidence type="ECO:0000313" key="4">
    <source>
        <dbReference type="EMBL" id="MER2493896.1"/>
    </source>
</evidence>
<dbReference type="PANTHER" id="PTHR30349:SF64">
    <property type="entry name" value="PROPHAGE INTEGRASE INTD-RELATED"/>
    <property type="match status" value="1"/>
</dbReference>
<dbReference type="Proteomes" id="UP001467690">
    <property type="component" value="Unassembled WGS sequence"/>
</dbReference>
<dbReference type="PROSITE" id="PS51898">
    <property type="entry name" value="TYR_RECOMBINASE"/>
    <property type="match status" value="1"/>
</dbReference>
<dbReference type="InterPro" id="IPR013762">
    <property type="entry name" value="Integrase-like_cat_sf"/>
</dbReference>
<keyword evidence="2" id="KW-0233">DNA recombination</keyword>
<keyword evidence="5" id="KW-1185">Reference proteome</keyword>
<name>A0ABV1RLT2_9ALTE</name>
<dbReference type="InterPro" id="IPR011010">
    <property type="entry name" value="DNA_brk_join_enz"/>
</dbReference>
<feature type="domain" description="Tyr recombinase" evidence="3">
    <location>
        <begin position="1"/>
        <end position="161"/>
    </location>
</feature>
<dbReference type="PANTHER" id="PTHR30349">
    <property type="entry name" value="PHAGE INTEGRASE-RELATED"/>
    <property type="match status" value="1"/>
</dbReference>
<keyword evidence="1" id="KW-0229">DNA integration</keyword>
<dbReference type="EMBL" id="JBELOE010000272">
    <property type="protein sequence ID" value="MER2493896.1"/>
    <property type="molecule type" value="Genomic_DNA"/>
</dbReference>
<accession>A0ABV1RLT2</accession>
<evidence type="ECO:0000259" key="3">
    <source>
        <dbReference type="PROSITE" id="PS51898"/>
    </source>
</evidence>
<dbReference type="Gene3D" id="1.10.443.10">
    <property type="entry name" value="Intergrase catalytic core"/>
    <property type="match status" value="1"/>
</dbReference>
<organism evidence="4 5">
    <name type="scientific">Catenovulum sediminis</name>
    <dbReference type="NCBI Taxonomy" id="1740262"/>
    <lineage>
        <taxon>Bacteria</taxon>
        <taxon>Pseudomonadati</taxon>
        <taxon>Pseudomonadota</taxon>
        <taxon>Gammaproteobacteria</taxon>
        <taxon>Alteromonadales</taxon>
        <taxon>Alteromonadaceae</taxon>
        <taxon>Catenovulum</taxon>
    </lineage>
</organism>
<dbReference type="RefSeq" id="WP_350402926.1">
    <property type="nucleotide sequence ID" value="NZ_JBELOE010000272.1"/>
</dbReference>
<reference evidence="4 5" key="1">
    <citation type="submission" date="2024-06" db="EMBL/GenBank/DDBJ databases">
        <authorList>
            <person name="Chen R.Y."/>
        </authorList>
    </citation>
    <scope>NUCLEOTIDE SEQUENCE [LARGE SCALE GENOMIC DNA]</scope>
    <source>
        <strain evidence="4 5">D2</strain>
    </source>
</reference>
<dbReference type="Pfam" id="PF00589">
    <property type="entry name" value="Phage_integrase"/>
    <property type="match status" value="1"/>
</dbReference>
<sequence>MSYQTYFLVTYSLGLRLSEALNLTVSDIDSHLMRVHLRFTKSKKDRFVPLPQVTFLALRRYWKTHRHPTLLFPGGKPPFERNGQPMIMDKGGVQKAIKLVAKQVGISKNVHIHTLRHSIATHMLERGLSLRSIQLFLGHANPDTTAKYTRMTQETAQNSALMLNDLVDSLSIHWQGDTHD</sequence>
<proteinExistence type="predicted"/>
<comment type="caution">
    <text evidence="4">The sequence shown here is derived from an EMBL/GenBank/DDBJ whole genome shotgun (WGS) entry which is preliminary data.</text>
</comment>